<evidence type="ECO:0008006" key="3">
    <source>
        <dbReference type="Google" id="ProtNLM"/>
    </source>
</evidence>
<evidence type="ECO:0000313" key="2">
    <source>
        <dbReference type="Proteomes" id="UP000006755"/>
    </source>
</evidence>
<dbReference type="Proteomes" id="UP000006755">
    <property type="component" value="Unassembled WGS sequence"/>
</dbReference>
<gene>
    <name evidence="1" type="ORF">B3C1_17882</name>
</gene>
<dbReference type="Pfam" id="PF04134">
    <property type="entry name" value="DCC1-like"/>
    <property type="match status" value="1"/>
</dbReference>
<organism evidence="1 2">
    <name type="scientific">Gallaecimonas xiamenensis 3-C-1</name>
    <dbReference type="NCBI Taxonomy" id="745411"/>
    <lineage>
        <taxon>Bacteria</taxon>
        <taxon>Pseudomonadati</taxon>
        <taxon>Pseudomonadota</taxon>
        <taxon>Gammaproteobacteria</taxon>
        <taxon>Enterobacterales</taxon>
        <taxon>Gallaecimonadaceae</taxon>
        <taxon>Gallaecimonas</taxon>
    </lineage>
</organism>
<dbReference type="InterPro" id="IPR007263">
    <property type="entry name" value="DCC1-like"/>
</dbReference>
<keyword evidence="2" id="KW-1185">Reference proteome</keyword>
<protein>
    <recommendedName>
        <fullName evidence="3">Thiol-disulfide oxidoreductase DCC</fullName>
    </recommendedName>
</protein>
<accession>K2ID82</accession>
<dbReference type="EMBL" id="AMRI01000035">
    <property type="protein sequence ID" value="EKE67936.1"/>
    <property type="molecule type" value="Genomic_DNA"/>
</dbReference>
<dbReference type="GO" id="GO:0015035">
    <property type="term" value="F:protein-disulfide reductase activity"/>
    <property type="evidence" value="ECO:0007669"/>
    <property type="project" value="InterPro"/>
</dbReference>
<comment type="caution">
    <text evidence="1">The sequence shown here is derived from an EMBL/GenBank/DDBJ whole genome shotgun (WGS) entry which is preliminary data.</text>
</comment>
<dbReference type="RefSeq" id="WP_008486561.1">
    <property type="nucleotide sequence ID" value="NZ_AMRI01000035.1"/>
</dbReference>
<dbReference type="AlphaFoldDB" id="K2ID82"/>
<evidence type="ECO:0000313" key="1">
    <source>
        <dbReference type="EMBL" id="EKE67936.1"/>
    </source>
</evidence>
<reference evidence="1 2" key="1">
    <citation type="journal article" date="2012" name="J. Bacteriol.">
        <title>Genome Sequence of Gallaecimonas xiamenensis Type Strain 3-C-1.</title>
        <authorList>
            <person name="Lai Q."/>
            <person name="Wang L."/>
            <person name="Wang W."/>
            <person name="Shao Z."/>
        </authorList>
    </citation>
    <scope>NUCLEOTIDE SEQUENCE [LARGE SCALE GENOMIC DNA]</scope>
    <source>
        <strain evidence="1 2">3-C-1</strain>
    </source>
</reference>
<proteinExistence type="predicted"/>
<dbReference type="eggNOG" id="COG3011">
    <property type="taxonomic scope" value="Bacteria"/>
</dbReference>
<sequence length="122" mass="14557">MMTEVAIVLTVFYDGGCPRCRRDRASFERWAPEVGVYWCDINGQETRLRAEGIDPALALRSLHVKDAEGALWHGMEAYRRLFAFIWWLRPLGWLITRSWVSPWLTWLYRRWVDRRLCRQGRG</sequence>
<name>K2ID82_9GAMM</name>